<dbReference type="RefSeq" id="WP_172186844.1">
    <property type="nucleotide sequence ID" value="NZ_CAWPPK010000190.1"/>
</dbReference>
<dbReference type="PANTHER" id="PTHR32063">
    <property type="match status" value="1"/>
</dbReference>
<feature type="transmembrane region" description="Helical" evidence="1">
    <location>
        <begin position="953"/>
        <end position="977"/>
    </location>
</feature>
<feature type="transmembrane region" description="Helical" evidence="1">
    <location>
        <begin position="361"/>
        <end position="382"/>
    </location>
</feature>
<dbReference type="EMBL" id="SRRZ01000027">
    <property type="protein sequence ID" value="NQE34230.1"/>
    <property type="molecule type" value="Genomic_DNA"/>
</dbReference>
<dbReference type="Gene3D" id="3.30.70.1430">
    <property type="entry name" value="Multidrug efflux transporter AcrB pore domain"/>
    <property type="match status" value="2"/>
</dbReference>
<feature type="transmembrane region" description="Helical" evidence="1">
    <location>
        <begin position="429"/>
        <end position="452"/>
    </location>
</feature>
<accession>A0ABX2CXC2</accession>
<dbReference type="SUPFAM" id="SSF82714">
    <property type="entry name" value="Multidrug efflux transporter AcrB TolC docking domain, DN and DC subdomains"/>
    <property type="match status" value="2"/>
</dbReference>
<keyword evidence="1" id="KW-0812">Transmembrane</keyword>
<feature type="transmembrane region" description="Helical" evidence="1">
    <location>
        <begin position="907"/>
        <end position="932"/>
    </location>
</feature>
<comment type="caution">
    <text evidence="2">The sequence shown here is derived from an EMBL/GenBank/DDBJ whole genome shotgun (WGS) entry which is preliminary data.</text>
</comment>
<feature type="transmembrane region" description="Helical" evidence="1">
    <location>
        <begin position="881"/>
        <end position="901"/>
    </location>
</feature>
<evidence type="ECO:0000313" key="2">
    <source>
        <dbReference type="EMBL" id="NQE34230.1"/>
    </source>
</evidence>
<organism evidence="2 3">
    <name type="scientific">Microcoleus asticus IPMA8</name>
    <dbReference type="NCBI Taxonomy" id="2563858"/>
    <lineage>
        <taxon>Bacteria</taxon>
        <taxon>Bacillati</taxon>
        <taxon>Cyanobacteriota</taxon>
        <taxon>Cyanophyceae</taxon>
        <taxon>Oscillatoriophycideae</taxon>
        <taxon>Oscillatoriales</taxon>
        <taxon>Microcoleaceae</taxon>
        <taxon>Microcoleus</taxon>
        <taxon>Microcoleus asticus</taxon>
    </lineage>
</organism>
<gene>
    <name evidence="2" type="primary">mdtC_1</name>
    <name evidence="2" type="ORF">E5S67_01953</name>
</gene>
<dbReference type="Pfam" id="PF00873">
    <property type="entry name" value="ACR_tran"/>
    <property type="match status" value="1"/>
</dbReference>
<feature type="transmembrane region" description="Helical" evidence="1">
    <location>
        <begin position="851"/>
        <end position="874"/>
    </location>
</feature>
<dbReference type="PANTHER" id="PTHR32063:SF77">
    <property type="entry name" value="ACR FAMILY TRANSPORT PROTEIN"/>
    <property type="match status" value="1"/>
</dbReference>
<dbReference type="SUPFAM" id="SSF82693">
    <property type="entry name" value="Multidrug efflux transporter AcrB pore domain, PN1, PN2, PC1 and PC2 subdomains"/>
    <property type="match status" value="3"/>
</dbReference>
<sequence>MSFNISAWSIKQPVPTIVLFLVLTIGGLLSFPLLGIDDSPNIDVPSVSISVSQPGADPAELESQVTKKVEDAVAGLGNIDHIISTVNDGSSNTTVNFLLGTNSDRATNDVRNAIAQIRQSLPQDINDPVVKRVEFAGSSIMSYAVVSDRQTVEQLSELIDQNISRVLLSVKGVAQVQRIGGRDRDIRVDLNPEQLQSLGITATQVNDQIRNFNINLPGGRTEIGNSEQTVRTLGSAKTIEQLKAYQITLPKGGFVPLSTLGEVGEGYAEARQAARLNNKPVVAFSILRSTGSTLVTVEEAVRETVKKLEKTLPPDVKLELIYTLADHIRDSYEASVDALILGAALAVITILIFLRDWRATLIASVALPLSAIPTFAVLRLLGYTLNSMTLLALSLVVGILVDDAIVEIENIERHVGMGKTPYQASLDASAEIGLAVVATTMTIVAVFAPVAFMPGIPGQFFRPFGVTVSASVLFSLLVARTVTPMMAAYLFKEKGHHQELKKDQLSYQYRRLLTWALKHRAIVLILGVALFFGSVQLIPYIPTGFIDRDDTGLSTVSIELPPGSTLQQTDSAVQQATQLLLAHPAVDSVLETEGAPTVSGGAGGGGGASGVNTASLYVKLKPADKRIGQQRFEEEMRPKLRDVPGVRLSFAQGRVGGRKQMSIVLKSENAEALTNTAEALTQQMRQVPGLIEVQSSASLVKPEILVKPDPNRAADQGVSVQQIARTASLATIGDIDSNLAKFDLPDRQIPIHVMLAPQFRSDIETIKNLQVPAKNNTLVPLRAVADIALGSGPSQIDRYDRARQVSVEGNLLQGTTLGEASVAVKKLPAMNPLPPGVEQESSGDAKVMQDVFSGFAGALGTAVLFIYAVLVLLFANFLHPVTIMAALPLSLGGALLGLLVGQKSLGLYALIGVVLLMGIVTKNSILLVDYAIMNQQEGKPMYEATLDSGVARLRPILMTTIAMIAGMVPIALGIGAGSQTRSPMAMAVIGGLMTSTLLTLVVIPVVFTYMDGLQIWIFNLMRGKKRGRRAIEGNIESQNGRVKIGK</sequence>
<feature type="transmembrane region" description="Helical" evidence="1">
    <location>
        <begin position="512"/>
        <end position="532"/>
    </location>
</feature>
<feature type="transmembrane region" description="Helical" evidence="1">
    <location>
        <begin position="334"/>
        <end position="354"/>
    </location>
</feature>
<dbReference type="Gene3D" id="3.30.70.1320">
    <property type="entry name" value="Multidrug efflux transporter AcrB pore domain like"/>
    <property type="match status" value="1"/>
</dbReference>
<proteinExistence type="predicted"/>
<protein>
    <submittedName>
        <fullName evidence="2">Multidrug resistance protein MdtC</fullName>
    </submittedName>
</protein>
<name>A0ABX2CXC2_9CYAN</name>
<keyword evidence="1" id="KW-0472">Membrane</keyword>
<keyword evidence="3" id="KW-1185">Reference proteome</keyword>
<dbReference type="Gene3D" id="3.30.2090.10">
    <property type="entry name" value="Multidrug efflux transporter AcrB TolC docking domain, DN and DC subdomains"/>
    <property type="match status" value="2"/>
</dbReference>
<evidence type="ECO:0000313" key="3">
    <source>
        <dbReference type="Proteomes" id="UP000702425"/>
    </source>
</evidence>
<evidence type="ECO:0000256" key="1">
    <source>
        <dbReference type="SAM" id="Phobius"/>
    </source>
</evidence>
<dbReference type="InterPro" id="IPR027463">
    <property type="entry name" value="AcrB_DN_DC_subdom"/>
</dbReference>
<dbReference type="InterPro" id="IPR001036">
    <property type="entry name" value="Acrflvin-R"/>
</dbReference>
<dbReference type="Proteomes" id="UP000702425">
    <property type="component" value="Unassembled WGS sequence"/>
</dbReference>
<reference evidence="2 3" key="1">
    <citation type="journal article" date="2020" name="Sci. Rep.">
        <title>A novel cyanobacterial geosmin producer, revising GeoA distribution and dispersion patterns in Bacteria.</title>
        <authorList>
            <person name="Churro C."/>
            <person name="Semedo-Aguiar A.P."/>
            <person name="Silva A.D."/>
            <person name="Pereira-Leal J.B."/>
            <person name="Leite R.B."/>
        </authorList>
    </citation>
    <scope>NUCLEOTIDE SEQUENCE [LARGE SCALE GENOMIC DNA]</scope>
    <source>
        <strain evidence="2 3">IPMA8</strain>
    </source>
</reference>
<dbReference type="Gene3D" id="3.30.70.1440">
    <property type="entry name" value="Multidrug efflux transporter AcrB pore domain"/>
    <property type="match status" value="1"/>
</dbReference>
<dbReference type="PRINTS" id="PR00702">
    <property type="entry name" value="ACRIFLAVINRP"/>
</dbReference>
<keyword evidence="1" id="KW-1133">Transmembrane helix</keyword>
<dbReference type="Gene3D" id="1.20.1640.10">
    <property type="entry name" value="Multidrug efflux transporter AcrB transmembrane domain"/>
    <property type="match status" value="2"/>
</dbReference>
<dbReference type="SUPFAM" id="SSF82866">
    <property type="entry name" value="Multidrug efflux transporter AcrB transmembrane domain"/>
    <property type="match status" value="2"/>
</dbReference>